<protein>
    <submittedName>
        <fullName evidence="1">Uncharacterized protein</fullName>
    </submittedName>
</protein>
<evidence type="ECO:0000313" key="2">
    <source>
        <dbReference type="Proteomes" id="UP000183635"/>
    </source>
</evidence>
<dbReference type="Proteomes" id="UP000183635">
    <property type="component" value="Unassembled WGS sequence"/>
</dbReference>
<dbReference type="AlphaFoldDB" id="A0A1I2YP66"/>
<keyword evidence="2" id="KW-1185">Reference proteome</keyword>
<sequence>MLLSASQRRGFDGANAIRRHMARTGCTLGGHRLWTEVELSTLRRLFPGDPHLHDLLPGRTTCAIRHKARQLGLVPPLRIWSEAEAQKLRRPYAKGEPMAALLEMFPGKTKRQIWSKANRIGIVRPRPAPKPTGFALLDQVRLRAHQLGLTMRDLDSYTGGRGYFCAPRRHDLRLVGRAVAVMGGRIHVRWTTTDGSMDRRRG</sequence>
<evidence type="ECO:0000313" key="1">
    <source>
        <dbReference type="EMBL" id="SFH27433.1"/>
    </source>
</evidence>
<accession>A0A1I2YP66</accession>
<gene>
    <name evidence="1" type="ORF">SAMN04488021_10564</name>
</gene>
<organism evidence="1 2">
    <name type="scientific">Paracoccus aminovorans</name>
    <dbReference type="NCBI Taxonomy" id="34004"/>
    <lineage>
        <taxon>Bacteria</taxon>
        <taxon>Pseudomonadati</taxon>
        <taxon>Pseudomonadota</taxon>
        <taxon>Alphaproteobacteria</taxon>
        <taxon>Rhodobacterales</taxon>
        <taxon>Paracoccaceae</taxon>
        <taxon>Paracoccus</taxon>
    </lineage>
</organism>
<dbReference type="RefSeq" id="WP_074966451.1">
    <property type="nucleotide sequence ID" value="NZ_CBCRYP010000031.1"/>
</dbReference>
<reference evidence="1 2" key="1">
    <citation type="submission" date="2016-10" db="EMBL/GenBank/DDBJ databases">
        <authorList>
            <person name="de Groot N.N."/>
        </authorList>
    </citation>
    <scope>NUCLEOTIDE SEQUENCE [LARGE SCALE GENOMIC DNA]</scope>
    <source>
        <strain evidence="1 2">DSM 8537</strain>
    </source>
</reference>
<dbReference type="EMBL" id="FOPU01000005">
    <property type="protein sequence ID" value="SFH27433.1"/>
    <property type="molecule type" value="Genomic_DNA"/>
</dbReference>
<name>A0A1I2YP66_9RHOB</name>
<dbReference type="STRING" id="34004.SAMN04488021_10564"/>
<proteinExistence type="predicted"/>